<dbReference type="AlphaFoldDB" id="A0A158AMY1"/>
<dbReference type="RefSeq" id="WP_143746428.1">
    <property type="nucleotide sequence ID" value="NZ_FCOF02000009.1"/>
</dbReference>
<name>A0A158AMY1_9BURK</name>
<dbReference type="OrthoDB" id="9844989at2"/>
<keyword evidence="3" id="KW-1185">Reference proteome</keyword>
<sequence>MKEKKKAKAATNEATRDPSTLSPKVRNAERPGWTSILEPGAKPGYRGPHHMTMPNIDGQARAAFALTGLIALLRLLSDEEGATPAIYRTLDHWELSALFGTLEWIARDALVAVEGL</sequence>
<evidence type="ECO:0000313" key="2">
    <source>
        <dbReference type="EMBL" id="SAK59162.1"/>
    </source>
</evidence>
<feature type="region of interest" description="Disordered" evidence="1">
    <location>
        <begin position="1"/>
        <end position="53"/>
    </location>
</feature>
<evidence type="ECO:0000313" key="3">
    <source>
        <dbReference type="Proteomes" id="UP000054870"/>
    </source>
</evidence>
<dbReference type="Proteomes" id="UP000054870">
    <property type="component" value="Unassembled WGS sequence"/>
</dbReference>
<reference evidence="2" key="1">
    <citation type="submission" date="2016-01" db="EMBL/GenBank/DDBJ databases">
        <authorList>
            <person name="Peeters C."/>
        </authorList>
    </citation>
    <scope>NUCLEOTIDE SEQUENCE [LARGE SCALE GENOMIC DNA]</scope>
    <source>
        <strain evidence="2">LMG 29318</strain>
    </source>
</reference>
<organism evidence="2 3">
    <name type="scientific">Caballeronia catudaia</name>
    <dbReference type="NCBI Taxonomy" id="1777136"/>
    <lineage>
        <taxon>Bacteria</taxon>
        <taxon>Pseudomonadati</taxon>
        <taxon>Pseudomonadota</taxon>
        <taxon>Betaproteobacteria</taxon>
        <taxon>Burkholderiales</taxon>
        <taxon>Burkholderiaceae</taxon>
        <taxon>Caballeronia</taxon>
    </lineage>
</organism>
<protein>
    <submittedName>
        <fullName evidence="2">Uncharacterized protein</fullName>
    </submittedName>
</protein>
<comment type="caution">
    <text evidence="2">The sequence shown here is derived from an EMBL/GenBank/DDBJ whole genome shotgun (WGS) entry which is preliminary data.</text>
</comment>
<dbReference type="EMBL" id="FCOF02000009">
    <property type="protein sequence ID" value="SAK59162.1"/>
    <property type="molecule type" value="Genomic_DNA"/>
</dbReference>
<accession>A0A158AMY1</accession>
<gene>
    <name evidence="2" type="ORF">AWB75_02410</name>
</gene>
<evidence type="ECO:0000256" key="1">
    <source>
        <dbReference type="SAM" id="MobiDB-lite"/>
    </source>
</evidence>
<proteinExistence type="predicted"/>